<dbReference type="EMBL" id="LT985321">
    <property type="protein sequence ID" value="SPE08525.1"/>
    <property type="molecule type" value="Genomic_DNA"/>
</dbReference>
<evidence type="ECO:0000313" key="2">
    <source>
        <dbReference type="Proteomes" id="UP000309889"/>
    </source>
</evidence>
<keyword evidence="1" id="KW-0614">Plasmid</keyword>
<organism evidence="1 2">
    <name type="scientific">Escherichia coli</name>
    <dbReference type="NCBI Taxonomy" id="562"/>
    <lineage>
        <taxon>Bacteria</taxon>
        <taxon>Pseudomonadati</taxon>
        <taxon>Pseudomonadota</taxon>
        <taxon>Gammaproteobacteria</taxon>
        <taxon>Enterobacterales</taxon>
        <taxon>Enterobacteriaceae</taxon>
        <taxon>Escherichia</taxon>
    </lineage>
</organism>
<evidence type="ECO:0000313" key="1">
    <source>
        <dbReference type="EMBL" id="SPE08525.1"/>
    </source>
</evidence>
<dbReference type="Pfam" id="PF21813">
    <property type="entry name" value="DUF6882"/>
    <property type="match status" value="1"/>
</dbReference>
<accession>A0A2P9EN07</accession>
<protein>
    <submittedName>
        <fullName evidence="1">Uncharacterized protein</fullName>
    </submittedName>
</protein>
<reference evidence="2" key="1">
    <citation type="submission" date="2018-02" db="EMBL/GenBank/DDBJ databases">
        <authorList>
            <person name="Cea G.-C."/>
            <person name="William W."/>
        </authorList>
    </citation>
    <scope>NUCLEOTIDE SEQUENCE [LARGE SCALE GENOMIC DNA]</scope>
    <source>
        <strain evidence="2">ECOR 3</strain>
        <plasmid evidence="2">rcs85_pi</plasmid>
    </source>
</reference>
<sequence length="192" mass="21186">MNVNNSAKVFAENGRVGMTNLFKKLFGRKNKDSSANTAILSEPDLTIARANNEMQLLTQAAIEMWGLDTAAWDVDLNTGTITFTNDEKEIMVTAPVQVVGTYDTEDSTWLWGWDHPSVSESLGEYARRVHDFGEQYGKETLTTRKIAASMDDAWEFTALACYLGDGQGGYRGVSGSTCVFMVYGPVTLNKKD</sequence>
<dbReference type="AlphaFoldDB" id="A0A2P9EN07"/>
<proteinExistence type="predicted"/>
<dbReference type="Proteomes" id="UP000309889">
    <property type="component" value="Plasmid RCS85_pI"/>
</dbReference>
<geneLocation type="plasmid" evidence="2">
    <name>rcs85_pi</name>
</geneLocation>
<name>A0A2P9EN07_ECOLX</name>
<gene>
    <name evidence="1" type="ORF">RCS85_PI0076</name>
</gene>
<dbReference type="InterPro" id="IPR049249">
    <property type="entry name" value="DUF6882"/>
</dbReference>